<keyword evidence="7" id="KW-1185">Reference proteome</keyword>
<sequence length="90" mass="10003">MNAVFVSAIVVVFLAAYSYGQQDCGVPPPPPCVYPDGCKEPQKVGPCNTIVLRYYFNPVTKKCEQFKWGGCCPNCNNFATLQECQRTCVR</sequence>
<gene>
    <name evidence="6" type="ORF">V5799_017367</name>
</gene>
<dbReference type="GO" id="GO:0004867">
    <property type="term" value="F:serine-type endopeptidase inhibitor activity"/>
    <property type="evidence" value="ECO:0007669"/>
    <property type="project" value="UniProtKB-KW"/>
</dbReference>
<keyword evidence="2" id="KW-0722">Serine protease inhibitor</keyword>
<organism evidence="6 7">
    <name type="scientific">Amblyomma americanum</name>
    <name type="common">Lone star tick</name>
    <dbReference type="NCBI Taxonomy" id="6943"/>
    <lineage>
        <taxon>Eukaryota</taxon>
        <taxon>Metazoa</taxon>
        <taxon>Ecdysozoa</taxon>
        <taxon>Arthropoda</taxon>
        <taxon>Chelicerata</taxon>
        <taxon>Arachnida</taxon>
        <taxon>Acari</taxon>
        <taxon>Parasitiformes</taxon>
        <taxon>Ixodida</taxon>
        <taxon>Ixodoidea</taxon>
        <taxon>Ixodidae</taxon>
        <taxon>Amblyomminae</taxon>
        <taxon>Amblyomma</taxon>
    </lineage>
</organism>
<evidence type="ECO:0000259" key="5">
    <source>
        <dbReference type="PROSITE" id="PS50279"/>
    </source>
</evidence>
<dbReference type="InterPro" id="IPR050098">
    <property type="entry name" value="TFPI/VKTCI-like"/>
</dbReference>
<evidence type="ECO:0000313" key="6">
    <source>
        <dbReference type="EMBL" id="KAK8781292.1"/>
    </source>
</evidence>
<dbReference type="Gene3D" id="4.10.410.10">
    <property type="entry name" value="Pancreatic trypsin inhibitor Kunitz domain"/>
    <property type="match status" value="1"/>
</dbReference>
<dbReference type="InterPro" id="IPR020901">
    <property type="entry name" value="Prtase_inh_Kunz-CS"/>
</dbReference>
<proteinExistence type="predicted"/>
<accession>A0AAQ4F3H9</accession>
<dbReference type="InterPro" id="IPR002223">
    <property type="entry name" value="Kunitz_BPTI"/>
</dbReference>
<keyword evidence="3" id="KW-1015">Disulfide bond</keyword>
<feature type="domain" description="BPTI/Kunitz inhibitor" evidence="5">
    <location>
        <begin position="38"/>
        <end position="88"/>
    </location>
</feature>
<dbReference type="PROSITE" id="PS50279">
    <property type="entry name" value="BPTI_KUNITZ_2"/>
    <property type="match status" value="1"/>
</dbReference>
<reference evidence="6 7" key="1">
    <citation type="journal article" date="2023" name="Arcadia Sci">
        <title>De novo assembly of a long-read Amblyomma americanum tick genome.</title>
        <authorList>
            <person name="Chou S."/>
            <person name="Poskanzer K.E."/>
            <person name="Rollins M."/>
            <person name="Thuy-Boun P.S."/>
        </authorList>
    </citation>
    <scope>NUCLEOTIDE SEQUENCE [LARGE SCALE GENOMIC DNA]</scope>
    <source>
        <strain evidence="6">F_SG_1</strain>
        <tissue evidence="6">Salivary glands</tissue>
    </source>
</reference>
<feature type="chain" id="PRO_5042881384" description="BPTI/Kunitz inhibitor domain-containing protein" evidence="4">
    <location>
        <begin position="21"/>
        <end position="90"/>
    </location>
</feature>
<dbReference type="Pfam" id="PF00014">
    <property type="entry name" value="Kunitz_BPTI"/>
    <property type="match status" value="1"/>
</dbReference>
<dbReference type="SUPFAM" id="SSF57362">
    <property type="entry name" value="BPTI-like"/>
    <property type="match status" value="1"/>
</dbReference>
<dbReference type="Proteomes" id="UP001321473">
    <property type="component" value="Unassembled WGS sequence"/>
</dbReference>
<evidence type="ECO:0000313" key="7">
    <source>
        <dbReference type="Proteomes" id="UP001321473"/>
    </source>
</evidence>
<dbReference type="PANTHER" id="PTHR10083:SF374">
    <property type="entry name" value="BPTI_KUNITZ INHIBITOR DOMAIN-CONTAINING PROTEIN"/>
    <property type="match status" value="1"/>
</dbReference>
<keyword evidence="4" id="KW-0732">Signal</keyword>
<dbReference type="AlphaFoldDB" id="A0AAQ4F3H9"/>
<evidence type="ECO:0000256" key="4">
    <source>
        <dbReference type="SAM" id="SignalP"/>
    </source>
</evidence>
<dbReference type="PANTHER" id="PTHR10083">
    <property type="entry name" value="KUNITZ-TYPE PROTEASE INHIBITOR-RELATED"/>
    <property type="match status" value="1"/>
</dbReference>
<protein>
    <recommendedName>
        <fullName evidence="5">BPTI/Kunitz inhibitor domain-containing protein</fullName>
    </recommendedName>
</protein>
<keyword evidence="1" id="KW-0646">Protease inhibitor</keyword>
<dbReference type="InterPro" id="IPR036880">
    <property type="entry name" value="Kunitz_BPTI_sf"/>
</dbReference>
<evidence type="ECO:0000256" key="2">
    <source>
        <dbReference type="ARBA" id="ARBA00022900"/>
    </source>
</evidence>
<dbReference type="EMBL" id="JARKHS020007814">
    <property type="protein sequence ID" value="KAK8781292.1"/>
    <property type="molecule type" value="Genomic_DNA"/>
</dbReference>
<dbReference type="PROSITE" id="PS00280">
    <property type="entry name" value="BPTI_KUNITZ_1"/>
    <property type="match status" value="1"/>
</dbReference>
<dbReference type="PRINTS" id="PR00759">
    <property type="entry name" value="BASICPTASE"/>
</dbReference>
<evidence type="ECO:0000256" key="3">
    <source>
        <dbReference type="ARBA" id="ARBA00023157"/>
    </source>
</evidence>
<dbReference type="CDD" id="cd00109">
    <property type="entry name" value="Kunitz-type"/>
    <property type="match status" value="1"/>
</dbReference>
<evidence type="ECO:0000256" key="1">
    <source>
        <dbReference type="ARBA" id="ARBA00022690"/>
    </source>
</evidence>
<feature type="signal peptide" evidence="4">
    <location>
        <begin position="1"/>
        <end position="20"/>
    </location>
</feature>
<comment type="caution">
    <text evidence="6">The sequence shown here is derived from an EMBL/GenBank/DDBJ whole genome shotgun (WGS) entry which is preliminary data.</text>
</comment>
<name>A0AAQ4F3H9_AMBAM</name>
<dbReference type="SMART" id="SM00131">
    <property type="entry name" value="KU"/>
    <property type="match status" value="1"/>
</dbReference>